<name>A0A8J3YCW6_9ACTN</name>
<keyword evidence="3" id="KW-1185">Reference proteome</keyword>
<sequence>MRLRDVVDADLETLFAQEQEPEANRLAHFPARPRDAFLAHWRTRILGNPDGRAQAVEVDGELAGSIVAWWQDGRRFVGYWFGRAFWGRGVGTAALRLFLAGEAARPLYADPHADNVASVRLLEKCGFRREGTNEDGFVTLVLRD</sequence>
<dbReference type="EMBL" id="BOOY01000039">
    <property type="protein sequence ID" value="GIJ06243.1"/>
    <property type="molecule type" value="Genomic_DNA"/>
</dbReference>
<dbReference type="PANTHER" id="PTHR43328">
    <property type="entry name" value="ACETYLTRANSFERASE-RELATED"/>
    <property type="match status" value="1"/>
</dbReference>
<dbReference type="AlphaFoldDB" id="A0A8J3YCW6"/>
<dbReference type="InterPro" id="IPR016181">
    <property type="entry name" value="Acyl_CoA_acyltransferase"/>
</dbReference>
<evidence type="ECO:0000313" key="2">
    <source>
        <dbReference type="EMBL" id="GIJ06243.1"/>
    </source>
</evidence>
<dbReference type="InterPro" id="IPR000182">
    <property type="entry name" value="GNAT_dom"/>
</dbReference>
<comment type="caution">
    <text evidence="2">The sequence shown here is derived from an EMBL/GenBank/DDBJ whole genome shotgun (WGS) entry which is preliminary data.</text>
</comment>
<protein>
    <submittedName>
        <fullName evidence="2">N-acetyltransferase GCN5</fullName>
    </submittedName>
</protein>
<proteinExistence type="predicted"/>
<evidence type="ECO:0000313" key="3">
    <source>
        <dbReference type="Proteomes" id="UP000652013"/>
    </source>
</evidence>
<dbReference type="PROSITE" id="PS51186">
    <property type="entry name" value="GNAT"/>
    <property type="match status" value="1"/>
</dbReference>
<dbReference type="GO" id="GO:0016747">
    <property type="term" value="F:acyltransferase activity, transferring groups other than amino-acyl groups"/>
    <property type="evidence" value="ECO:0007669"/>
    <property type="project" value="InterPro"/>
</dbReference>
<dbReference type="Pfam" id="PF13302">
    <property type="entry name" value="Acetyltransf_3"/>
    <property type="match status" value="1"/>
</dbReference>
<dbReference type="Proteomes" id="UP000652013">
    <property type="component" value="Unassembled WGS sequence"/>
</dbReference>
<dbReference type="PANTHER" id="PTHR43328:SF1">
    <property type="entry name" value="N-ACETYLTRANSFERASE DOMAIN-CONTAINING PROTEIN"/>
    <property type="match status" value="1"/>
</dbReference>
<feature type="domain" description="N-acetyltransferase" evidence="1">
    <location>
        <begin position="1"/>
        <end position="144"/>
    </location>
</feature>
<dbReference type="Gene3D" id="3.40.630.30">
    <property type="match status" value="1"/>
</dbReference>
<accession>A0A8J3YCW6</accession>
<evidence type="ECO:0000259" key="1">
    <source>
        <dbReference type="PROSITE" id="PS51186"/>
    </source>
</evidence>
<organism evidence="2 3">
    <name type="scientific">Spirilliplanes yamanashiensis</name>
    <dbReference type="NCBI Taxonomy" id="42233"/>
    <lineage>
        <taxon>Bacteria</taxon>
        <taxon>Bacillati</taxon>
        <taxon>Actinomycetota</taxon>
        <taxon>Actinomycetes</taxon>
        <taxon>Micromonosporales</taxon>
        <taxon>Micromonosporaceae</taxon>
        <taxon>Spirilliplanes</taxon>
    </lineage>
</organism>
<gene>
    <name evidence="2" type="ORF">Sya03_55950</name>
</gene>
<reference evidence="2" key="1">
    <citation type="submission" date="2021-01" db="EMBL/GenBank/DDBJ databases">
        <title>Whole genome shotgun sequence of Spirilliplanes yamanashiensis NBRC 15828.</title>
        <authorList>
            <person name="Komaki H."/>
            <person name="Tamura T."/>
        </authorList>
    </citation>
    <scope>NUCLEOTIDE SEQUENCE</scope>
    <source>
        <strain evidence="2">NBRC 15828</strain>
    </source>
</reference>
<dbReference type="SUPFAM" id="SSF55729">
    <property type="entry name" value="Acyl-CoA N-acyltransferases (Nat)"/>
    <property type="match status" value="1"/>
</dbReference>